<evidence type="ECO:0000256" key="3">
    <source>
        <dbReference type="ARBA" id="ARBA00023163"/>
    </source>
</evidence>
<feature type="non-terminal residue" evidence="7">
    <location>
        <position position="1"/>
    </location>
</feature>
<keyword evidence="3" id="KW-0804">Transcription</keyword>
<comment type="similarity">
    <text evidence="5">Belongs to the STE12 transcription factor family.</text>
</comment>
<feature type="compositionally biased region" description="Low complexity" evidence="6">
    <location>
        <begin position="86"/>
        <end position="98"/>
    </location>
</feature>
<dbReference type="PANTHER" id="PTHR47427">
    <property type="entry name" value="PROTEIN STE12"/>
    <property type="match status" value="1"/>
</dbReference>
<name>A0ABQ8KFA0_9APHY</name>
<feature type="region of interest" description="Disordered" evidence="6">
    <location>
        <begin position="86"/>
        <end position="111"/>
    </location>
</feature>
<organism evidence="7 8">
    <name type="scientific">Rhodofomes roseus</name>
    <dbReference type="NCBI Taxonomy" id="34475"/>
    <lineage>
        <taxon>Eukaryota</taxon>
        <taxon>Fungi</taxon>
        <taxon>Dikarya</taxon>
        <taxon>Basidiomycota</taxon>
        <taxon>Agaricomycotina</taxon>
        <taxon>Agaricomycetes</taxon>
        <taxon>Polyporales</taxon>
        <taxon>Rhodofomes</taxon>
    </lineage>
</organism>
<evidence type="ECO:0000256" key="2">
    <source>
        <dbReference type="ARBA" id="ARBA00023015"/>
    </source>
</evidence>
<evidence type="ECO:0000313" key="8">
    <source>
        <dbReference type="Proteomes" id="UP000814176"/>
    </source>
</evidence>
<proteinExistence type="inferred from homology"/>
<dbReference type="InterPro" id="IPR052127">
    <property type="entry name" value="STE12_transcription_factor"/>
</dbReference>
<dbReference type="GeneID" id="72001350"/>
<protein>
    <submittedName>
        <fullName evidence="7">Uncharacterized protein</fullName>
    </submittedName>
</protein>
<evidence type="ECO:0000256" key="6">
    <source>
        <dbReference type="SAM" id="MobiDB-lite"/>
    </source>
</evidence>
<keyword evidence="2" id="KW-0805">Transcription regulation</keyword>
<reference evidence="7 8" key="1">
    <citation type="journal article" date="2021" name="Environ. Microbiol.">
        <title>Gene family expansions and transcriptome signatures uncover fungal adaptations to wood decay.</title>
        <authorList>
            <person name="Hage H."/>
            <person name="Miyauchi S."/>
            <person name="Viragh M."/>
            <person name="Drula E."/>
            <person name="Min B."/>
            <person name="Chaduli D."/>
            <person name="Navarro D."/>
            <person name="Favel A."/>
            <person name="Norest M."/>
            <person name="Lesage-Meessen L."/>
            <person name="Balint B."/>
            <person name="Merenyi Z."/>
            <person name="de Eugenio L."/>
            <person name="Morin E."/>
            <person name="Martinez A.T."/>
            <person name="Baldrian P."/>
            <person name="Stursova M."/>
            <person name="Martinez M.J."/>
            <person name="Novotny C."/>
            <person name="Magnuson J.K."/>
            <person name="Spatafora J.W."/>
            <person name="Maurice S."/>
            <person name="Pangilinan J."/>
            <person name="Andreopoulos W."/>
            <person name="LaButti K."/>
            <person name="Hundley H."/>
            <person name="Na H."/>
            <person name="Kuo A."/>
            <person name="Barry K."/>
            <person name="Lipzen A."/>
            <person name="Henrissat B."/>
            <person name="Riley R."/>
            <person name="Ahrendt S."/>
            <person name="Nagy L.G."/>
            <person name="Grigoriev I.V."/>
            <person name="Martin F."/>
            <person name="Rosso M.N."/>
        </authorList>
    </citation>
    <scope>NUCLEOTIDE SEQUENCE [LARGE SCALE GENOMIC DNA]</scope>
    <source>
        <strain evidence="7 8">CIRM-BRFM 1785</strain>
    </source>
</reference>
<evidence type="ECO:0000313" key="7">
    <source>
        <dbReference type="EMBL" id="KAH9836407.1"/>
    </source>
</evidence>
<evidence type="ECO:0000256" key="1">
    <source>
        <dbReference type="ARBA" id="ARBA00004123"/>
    </source>
</evidence>
<dbReference type="Proteomes" id="UP000814176">
    <property type="component" value="Unassembled WGS sequence"/>
</dbReference>
<gene>
    <name evidence="7" type="ORF">C8Q71DRAFT_708430</name>
</gene>
<dbReference type="EMBL" id="JADCUA010000011">
    <property type="protein sequence ID" value="KAH9836407.1"/>
    <property type="molecule type" value="Genomic_DNA"/>
</dbReference>
<keyword evidence="4" id="KW-0539">Nucleus</keyword>
<comment type="caution">
    <text evidence="7">The sequence shown here is derived from an EMBL/GenBank/DDBJ whole genome shotgun (WGS) entry which is preliminary data.</text>
</comment>
<accession>A0ABQ8KFA0</accession>
<sequence length="111" mass="12219">ALVFRFEVFGQPVRNLKNFEEGVFSGLLKPGMDACLEEPKVSTVSVSMRQAPPQHRPQDDHKVVRLLRASRNRLARLVCLGQAKNAAPASALKASLSNTDTRSLTPHKRAS</sequence>
<dbReference type="Pfam" id="PF02200">
    <property type="entry name" value="STE"/>
    <property type="match status" value="1"/>
</dbReference>
<evidence type="ECO:0000256" key="4">
    <source>
        <dbReference type="ARBA" id="ARBA00023242"/>
    </source>
</evidence>
<evidence type="ECO:0000256" key="5">
    <source>
        <dbReference type="ARBA" id="ARBA00024345"/>
    </source>
</evidence>
<dbReference type="InterPro" id="IPR003120">
    <property type="entry name" value="Ste12"/>
</dbReference>
<comment type="subcellular location">
    <subcellularLocation>
        <location evidence="1">Nucleus</location>
    </subcellularLocation>
</comment>
<keyword evidence="8" id="KW-1185">Reference proteome</keyword>
<dbReference type="PANTHER" id="PTHR47427:SF1">
    <property type="entry name" value="PROTEIN STE12"/>
    <property type="match status" value="1"/>
</dbReference>
<dbReference type="RefSeq" id="XP_047778692.1">
    <property type="nucleotide sequence ID" value="XM_047920618.1"/>
</dbReference>